<evidence type="ECO:0000259" key="6">
    <source>
        <dbReference type="Pfam" id="PF13193"/>
    </source>
</evidence>
<evidence type="ECO:0000256" key="3">
    <source>
        <dbReference type="ARBA" id="ARBA00022741"/>
    </source>
</evidence>
<evidence type="ECO:0000313" key="9">
    <source>
        <dbReference type="Proteomes" id="UP000053475"/>
    </source>
</evidence>
<feature type="domain" description="Acetyl-coenzyme A synthetase N-terminal" evidence="7">
    <location>
        <begin position="105"/>
        <end position="162"/>
    </location>
</feature>
<dbReference type="AlphaFoldDB" id="A0A0C1BWB7"/>
<organism evidence="8 9">
    <name type="scientific">Aspergillus ustus</name>
    <dbReference type="NCBI Taxonomy" id="40382"/>
    <lineage>
        <taxon>Eukaryota</taxon>
        <taxon>Fungi</taxon>
        <taxon>Dikarya</taxon>
        <taxon>Ascomycota</taxon>
        <taxon>Pezizomycotina</taxon>
        <taxon>Eurotiomycetes</taxon>
        <taxon>Eurotiomycetidae</taxon>
        <taxon>Eurotiales</taxon>
        <taxon>Aspergillaceae</taxon>
        <taxon>Aspergillus</taxon>
        <taxon>Aspergillus subgen. Nidulantes</taxon>
    </lineage>
</organism>
<evidence type="ECO:0000256" key="4">
    <source>
        <dbReference type="ARBA" id="ARBA00022840"/>
    </source>
</evidence>
<evidence type="ECO:0000256" key="2">
    <source>
        <dbReference type="ARBA" id="ARBA00022598"/>
    </source>
</evidence>
<dbReference type="Gene3D" id="3.40.50.12780">
    <property type="entry name" value="N-terminal domain of ligase-like"/>
    <property type="match status" value="1"/>
</dbReference>
<gene>
    <name evidence="8" type="primary">vrtB</name>
    <name evidence="8" type="ORF">HK57_00363</name>
</gene>
<proteinExistence type="inferred from homology"/>
<name>A0A0C1BWB7_ASPUT</name>
<dbReference type="PANTHER" id="PTHR42921:SF1">
    <property type="entry name" value="ACETOACETYL-COA SYNTHETASE"/>
    <property type="match status" value="1"/>
</dbReference>
<dbReference type="InterPro" id="IPR005914">
    <property type="entry name" value="Acac_CoA_synth"/>
</dbReference>
<dbReference type="NCBIfam" id="TIGR01217">
    <property type="entry name" value="ac_ac_CoA_syn"/>
    <property type="match status" value="1"/>
</dbReference>
<sequence length="745" mass="83229">MMGEIQAHRPLVDWLLATFRRVRATVSALLMVIRGEFRSNKADGYTEKANVDFLPPVIRDSPLGITDKHPSAGDFLWKHDSPQDTQIWEFLQRVNTKYGKSYQTYEELSRWSIDHISDFWGEVWEYCGIRHSESYGRVVENAERMWPRPSWFQGAKLNFAENLLYPTREVDENSLAVIAVTETTREEVTWKELRERVRQCQAGMKAMNVQVGDRVAGFIANHTNSLVAMLATTSLGAIWTAVSPDTGVAAAIDRLVQIEPVLLFADNGLMYNGRNFSALLKVSEIIAALPSLTAAIILPTSPSEPTNLDQRYATTRVIAYSDFILPSSSGETLDFVQLPAESPVYILYSSGTTGVPKCIVHGAIGAIIQHKREHVIQSDIRPGDRLCFITTCMWMMWHWLVSGLASGITVVLLNGSPFHYRSADGKSVRDNLAMPKLIDELKITQFGTSAKYLSILEQNDVLPRQCDLTLKTLKAVYSTGSPLAPSTFRYVYRAFGGVNLGSISGGTDIISDFGVPSMLNPVYAGEIQVTSLGMSVRAWDVDGNDVSMTGNPGELVCVKPFPSQPVKFWGPDGERKYRSSYFDRFEGIWAHGDFIRFNPRTGGLIMLGRSDGILNPCGVRFGSAEIYNLLLAQFAHDIEDSLCVGRRREHDTDETVILFVKMRDGHKFTPQLVKAIKDAVRKDLSPRYVPSMVDACPEIPVTPNGKKVEVLIKQILSATNKNVGYNRSVSNGDCLEWYREWARKN</sequence>
<dbReference type="InterPro" id="IPR025110">
    <property type="entry name" value="AMP-bd_C"/>
</dbReference>
<dbReference type="Pfam" id="PF13193">
    <property type="entry name" value="AMP-binding_C"/>
    <property type="match status" value="1"/>
</dbReference>
<dbReference type="PANTHER" id="PTHR42921">
    <property type="entry name" value="ACETOACETYL-COA SYNTHETASE"/>
    <property type="match status" value="1"/>
</dbReference>
<comment type="caution">
    <text evidence="8">The sequence shown here is derived from an EMBL/GenBank/DDBJ whole genome shotgun (WGS) entry which is preliminary data.</text>
</comment>
<evidence type="ECO:0000259" key="7">
    <source>
        <dbReference type="Pfam" id="PF16177"/>
    </source>
</evidence>
<feature type="domain" description="AMP-dependent synthetase/ligase" evidence="5">
    <location>
        <begin position="178"/>
        <end position="557"/>
    </location>
</feature>
<protein>
    <submittedName>
        <fullName evidence="8">Acetoacetyl-CoA synthase</fullName>
    </submittedName>
</protein>
<evidence type="ECO:0000256" key="1">
    <source>
        <dbReference type="ARBA" id="ARBA00006432"/>
    </source>
</evidence>
<evidence type="ECO:0000313" key="8">
    <source>
        <dbReference type="EMBL" id="KIA75836.1"/>
    </source>
</evidence>
<dbReference type="GO" id="GO:0030729">
    <property type="term" value="F:acetoacetate-CoA ligase activity"/>
    <property type="evidence" value="ECO:0007669"/>
    <property type="project" value="InterPro"/>
</dbReference>
<keyword evidence="2" id="KW-0436">Ligase</keyword>
<keyword evidence="9" id="KW-1185">Reference proteome</keyword>
<feature type="domain" description="AMP-binding enzyme C-terminal" evidence="6">
    <location>
        <begin position="637"/>
        <end position="706"/>
    </location>
</feature>
<dbReference type="NCBIfam" id="NF002937">
    <property type="entry name" value="PRK03584.1"/>
    <property type="match status" value="1"/>
</dbReference>
<dbReference type="Gene3D" id="3.30.300.30">
    <property type="match status" value="1"/>
</dbReference>
<dbReference type="InterPro" id="IPR020845">
    <property type="entry name" value="AMP-binding_CS"/>
</dbReference>
<dbReference type="EMBL" id="JOMC01000033">
    <property type="protein sequence ID" value="KIA75836.1"/>
    <property type="molecule type" value="Genomic_DNA"/>
</dbReference>
<evidence type="ECO:0000259" key="5">
    <source>
        <dbReference type="Pfam" id="PF00501"/>
    </source>
</evidence>
<dbReference type="InterPro" id="IPR000873">
    <property type="entry name" value="AMP-dep_synth/lig_dom"/>
</dbReference>
<dbReference type="Pfam" id="PF16177">
    <property type="entry name" value="ACAS_N"/>
    <property type="match status" value="1"/>
</dbReference>
<keyword evidence="3" id="KW-0547">Nucleotide-binding</keyword>
<keyword evidence="4" id="KW-0067">ATP-binding</keyword>
<reference evidence="8 9" key="1">
    <citation type="submission" date="2014-11" db="EMBL/GenBank/DDBJ databases">
        <title>Genomics derived discovery of secondary metabolites biosynthetic gene clusters in Aspergillus ustus.</title>
        <authorList>
            <person name="Pi B."/>
            <person name="Dai F."/>
            <person name="Song X."/>
            <person name="Zhu C."/>
            <person name="Li H."/>
            <person name="Yu D."/>
        </authorList>
    </citation>
    <scope>NUCLEOTIDE SEQUENCE [LARGE SCALE GENOMIC DNA]</scope>
    <source>
        <strain evidence="8 9">3.3904</strain>
    </source>
</reference>
<accession>A0A0C1BWB7</accession>
<dbReference type="GO" id="GO:0005524">
    <property type="term" value="F:ATP binding"/>
    <property type="evidence" value="ECO:0007669"/>
    <property type="project" value="UniProtKB-KW"/>
</dbReference>
<dbReference type="InterPro" id="IPR042099">
    <property type="entry name" value="ANL_N_sf"/>
</dbReference>
<comment type="similarity">
    <text evidence="1">Belongs to the ATP-dependent AMP-binding enzyme family.</text>
</comment>
<dbReference type="PROSITE" id="PS00455">
    <property type="entry name" value="AMP_BINDING"/>
    <property type="match status" value="1"/>
</dbReference>
<dbReference type="InterPro" id="IPR032387">
    <property type="entry name" value="ACAS_N"/>
</dbReference>
<dbReference type="Pfam" id="PF00501">
    <property type="entry name" value="AMP-binding"/>
    <property type="match status" value="1"/>
</dbReference>
<dbReference type="InterPro" id="IPR045851">
    <property type="entry name" value="AMP-bd_C_sf"/>
</dbReference>
<dbReference type="GO" id="GO:0006629">
    <property type="term" value="P:lipid metabolic process"/>
    <property type="evidence" value="ECO:0007669"/>
    <property type="project" value="InterPro"/>
</dbReference>
<dbReference type="SUPFAM" id="SSF56801">
    <property type="entry name" value="Acetyl-CoA synthetase-like"/>
    <property type="match status" value="1"/>
</dbReference>
<dbReference type="Proteomes" id="UP000053475">
    <property type="component" value="Unassembled WGS sequence"/>
</dbReference>